<sequence>MAALCTGISYGLSQLQGSATSTDGKELIFVKLTDSAYRAIEEFQRNQGSFVRSIVKFRLTRLLALRDREARS</sequence>
<reference evidence="2" key="1">
    <citation type="submission" date="2020-05" db="UniProtKB">
        <authorList>
            <consortium name="EnsemblMetazoa"/>
        </authorList>
    </citation>
    <scope>IDENTIFICATION</scope>
    <source>
        <strain evidence="2">Jacobina</strain>
    </source>
</reference>
<dbReference type="VEuPathDB" id="VectorBase:LLOJ002053"/>
<dbReference type="EMBL" id="AJWK01006818">
    <property type="status" value="NOT_ANNOTATED_CDS"/>
    <property type="molecule type" value="Genomic_DNA"/>
</dbReference>
<dbReference type="EnsemblMetazoa" id="LLOJ002053-RA">
    <property type="protein sequence ID" value="LLOJ002053-PA"/>
    <property type="gene ID" value="LLOJ002053"/>
</dbReference>
<evidence type="ECO:0000313" key="3">
    <source>
        <dbReference type="Proteomes" id="UP000092461"/>
    </source>
</evidence>
<dbReference type="InterPro" id="IPR019464">
    <property type="entry name" value="ELL_N"/>
</dbReference>
<protein>
    <recommendedName>
        <fullName evidence="1">RNA polymerase II elongation factor ELL N-terminal domain-containing protein</fullName>
    </recommendedName>
</protein>
<dbReference type="VEuPathDB" id="VectorBase:LLONM1_003882"/>
<proteinExistence type="predicted"/>
<evidence type="ECO:0000259" key="1">
    <source>
        <dbReference type="Pfam" id="PF10390"/>
    </source>
</evidence>
<dbReference type="GO" id="GO:0006368">
    <property type="term" value="P:transcription elongation by RNA polymerase II"/>
    <property type="evidence" value="ECO:0007669"/>
    <property type="project" value="InterPro"/>
</dbReference>
<feature type="domain" description="RNA polymerase II elongation factor ELL N-terminal" evidence="1">
    <location>
        <begin position="9"/>
        <end position="57"/>
    </location>
</feature>
<keyword evidence="3" id="KW-1185">Reference proteome</keyword>
<dbReference type="AlphaFoldDB" id="A0A1B0CCI5"/>
<accession>A0A1B0CCI5</accession>
<dbReference type="GO" id="GO:0008023">
    <property type="term" value="C:transcription elongation factor complex"/>
    <property type="evidence" value="ECO:0007669"/>
    <property type="project" value="InterPro"/>
</dbReference>
<evidence type="ECO:0000313" key="2">
    <source>
        <dbReference type="EnsemblMetazoa" id="LLOJ002053-PA"/>
    </source>
</evidence>
<organism evidence="2 3">
    <name type="scientific">Lutzomyia longipalpis</name>
    <name type="common">Sand fly</name>
    <dbReference type="NCBI Taxonomy" id="7200"/>
    <lineage>
        <taxon>Eukaryota</taxon>
        <taxon>Metazoa</taxon>
        <taxon>Ecdysozoa</taxon>
        <taxon>Arthropoda</taxon>
        <taxon>Hexapoda</taxon>
        <taxon>Insecta</taxon>
        <taxon>Pterygota</taxon>
        <taxon>Neoptera</taxon>
        <taxon>Endopterygota</taxon>
        <taxon>Diptera</taxon>
        <taxon>Nematocera</taxon>
        <taxon>Psychodoidea</taxon>
        <taxon>Psychodidae</taxon>
        <taxon>Lutzomyia</taxon>
        <taxon>Lutzomyia</taxon>
    </lineage>
</organism>
<dbReference type="Pfam" id="PF10390">
    <property type="entry name" value="ELL"/>
    <property type="match status" value="1"/>
</dbReference>
<dbReference type="Proteomes" id="UP000092461">
    <property type="component" value="Unassembled WGS sequence"/>
</dbReference>
<name>A0A1B0CCI5_LUTLO</name>